<dbReference type="InterPro" id="IPR051321">
    <property type="entry name" value="PHA/PHB_synthase"/>
</dbReference>
<feature type="domain" description="PHB de-polymerase C-terminal" evidence="2">
    <location>
        <begin position="208"/>
        <end position="409"/>
    </location>
</feature>
<dbReference type="SUPFAM" id="SSF53474">
    <property type="entry name" value="alpha/beta-Hydrolases"/>
    <property type="match status" value="1"/>
</dbReference>
<dbReference type="EMBL" id="NWTK01000001">
    <property type="protein sequence ID" value="PKR56161.1"/>
    <property type="molecule type" value="Genomic_DNA"/>
</dbReference>
<dbReference type="PANTHER" id="PTHR36837:SF4">
    <property type="entry name" value="BLR0908 PROTEIN"/>
    <property type="match status" value="1"/>
</dbReference>
<dbReference type="RefSeq" id="WP_101264149.1">
    <property type="nucleotide sequence ID" value="NZ_NWTK01000001.1"/>
</dbReference>
<dbReference type="Pfam" id="PF06850">
    <property type="entry name" value="PHB_depo_C"/>
    <property type="match status" value="1"/>
</dbReference>
<evidence type="ECO:0000259" key="2">
    <source>
        <dbReference type="Pfam" id="PF06850"/>
    </source>
</evidence>
<accession>A0A2N3L017</accession>
<evidence type="ECO:0000256" key="1">
    <source>
        <dbReference type="SAM" id="MobiDB-lite"/>
    </source>
</evidence>
<dbReference type="PANTHER" id="PTHR36837">
    <property type="entry name" value="POLY(3-HYDROXYALKANOATE) POLYMERASE SUBUNIT PHAC"/>
    <property type="match status" value="1"/>
</dbReference>
<dbReference type="InterPro" id="IPR009656">
    <property type="entry name" value="PHB_depo_C"/>
</dbReference>
<proteinExistence type="predicted"/>
<dbReference type="InterPro" id="IPR010915">
    <property type="entry name" value="PHB_depoly_PhaZ"/>
</dbReference>
<feature type="region of interest" description="Disordered" evidence="1">
    <location>
        <begin position="409"/>
        <end position="429"/>
    </location>
</feature>
<sequence>MLYNIYELQHASISPWRVAADMGKKWLRNPANPWAYTQPGRATAAAFDVFTHITNRYGKPEFGLDTTMINGEAVPITEEVVYSEPFCDLLHFKHETARLKKQPDDPRVLIVAPLSGHFSTLLRGTVETMLPDHDVYITDWIDARNVPVHMGHFDLDSYIDYLMRFLRHLGPNTHIIAVCQPSVPVMAAVSLMAAGDEPCQPASMTLMGGPVDTRENPTEVNNFAKQHQLDWFERHVISHVPLPHAGVMRRVYPGFMQLAGFMSMNWDRHLAAHHDMFTHLVEGDGESADAKRKFYQEYLAVMDMSAEFYLQTLKVVFLEHQLPAGTMRWQGVPVDPSAITKTALLTVEGERDDITGMGQTRAAHKLCSNLPDNMRMHHLQPSVGHYGVFNGRRWREQISPRVKDFIRRHDHEGKGANSAPAKVAIDAAE</sequence>
<evidence type="ECO:0000313" key="4">
    <source>
        <dbReference type="Proteomes" id="UP000233597"/>
    </source>
</evidence>
<gene>
    <name evidence="3" type="ORF">COO20_02900</name>
</gene>
<name>A0A2N3L017_9PROT</name>
<protein>
    <submittedName>
        <fullName evidence="3">Poly(3-hydroxybutyrate) depolymerase</fullName>
    </submittedName>
</protein>
<dbReference type="AlphaFoldDB" id="A0A2N3L017"/>
<dbReference type="Proteomes" id="UP000233597">
    <property type="component" value="Unassembled WGS sequence"/>
</dbReference>
<reference evidence="3 4" key="1">
    <citation type="submission" date="2017-09" db="EMBL/GenBank/DDBJ databases">
        <title>Biodiversity and function of Thalassospira species in the particle-attached aromatic-hydrocarbon-degrading consortia from the surface seawater of the South China Sea.</title>
        <authorList>
            <person name="Dong C."/>
            <person name="Liu R."/>
            <person name="Shao Z."/>
        </authorList>
    </citation>
    <scope>NUCLEOTIDE SEQUENCE [LARGE SCALE GENOMIC DNA]</scope>
    <source>
        <strain evidence="3 4">CSC1P2</strain>
    </source>
</reference>
<organism evidence="3 4">
    <name type="scientific">Thalassospira marina</name>
    <dbReference type="NCBI Taxonomy" id="2048283"/>
    <lineage>
        <taxon>Bacteria</taxon>
        <taxon>Pseudomonadati</taxon>
        <taxon>Pseudomonadota</taxon>
        <taxon>Alphaproteobacteria</taxon>
        <taxon>Rhodospirillales</taxon>
        <taxon>Thalassospiraceae</taxon>
        <taxon>Thalassospira</taxon>
    </lineage>
</organism>
<dbReference type="InterPro" id="IPR029058">
    <property type="entry name" value="AB_hydrolase_fold"/>
</dbReference>
<dbReference type="PIRSF" id="PIRSF020818">
    <property type="entry name" value="PHB_depoly_PhaZ"/>
    <property type="match status" value="1"/>
</dbReference>
<dbReference type="NCBIfam" id="TIGR01849">
    <property type="entry name" value="PHB_depoly_PhaZ"/>
    <property type="match status" value="1"/>
</dbReference>
<evidence type="ECO:0000313" key="3">
    <source>
        <dbReference type="EMBL" id="PKR56161.1"/>
    </source>
</evidence>
<dbReference type="OrthoDB" id="9774318at2"/>
<comment type="caution">
    <text evidence="3">The sequence shown here is derived from an EMBL/GenBank/DDBJ whole genome shotgun (WGS) entry which is preliminary data.</text>
</comment>